<proteinExistence type="predicted"/>
<organism evidence="1">
    <name type="scientific">Caldilineaceae bacterium SB0661_bin_32</name>
    <dbReference type="NCBI Taxonomy" id="2605255"/>
    <lineage>
        <taxon>Bacteria</taxon>
        <taxon>Bacillati</taxon>
        <taxon>Chloroflexota</taxon>
        <taxon>Caldilineae</taxon>
        <taxon>Caldilineales</taxon>
        <taxon>Caldilineaceae</taxon>
    </lineage>
</organism>
<gene>
    <name evidence="1" type="ORF">F4X14_10650</name>
</gene>
<reference evidence="1" key="1">
    <citation type="submission" date="2019-09" db="EMBL/GenBank/DDBJ databases">
        <title>Characterisation of the sponge microbiome using genome-centric metagenomics.</title>
        <authorList>
            <person name="Engelberts J.P."/>
            <person name="Robbins S.J."/>
            <person name="De Goeij J.M."/>
            <person name="Aranda M."/>
            <person name="Bell S.C."/>
            <person name="Webster N.S."/>
        </authorList>
    </citation>
    <scope>NUCLEOTIDE SEQUENCE</scope>
    <source>
        <strain evidence="1">SB0661_bin_32</strain>
    </source>
</reference>
<accession>A0A6B1D681</accession>
<dbReference type="EMBL" id="VXMH01000055">
    <property type="protein sequence ID" value="MYC95421.1"/>
    <property type="molecule type" value="Genomic_DNA"/>
</dbReference>
<sequence length="385" mass="42596">MKRSSILGKRKLAIVLAVFIVMSLIFNSGIVVAASKYDDGEEPEECPASLVRLGEDLWAHVPELPSLDWDFSLADKANLLWRSFLLLLDSILPGISRVFPKLPDFEWLLAWLPANWFESDSLTTVPVISQASGVVLGLVPVVGPMLDGTAIVTAKDQITGECISRMGQGVLLASAGATMVFPALLAVKGGLKVGKPLAKVLPDIPLASASSDLLRVVEDFRGRIGWKVPRLTKVNSVAKAYRGMRRVVGNGATSPGELAEKMGLQGFTDSNYREGLLRLTGRTSEEVQGLEAHHLFPQKFEQKFRSAGVETIHDPRLLVWVDEVEHKSWSNAYNEAWQTFFNEHPNATVEEILEEGKMLADEFGYQVLYQTPGNRLTEWFRLLLR</sequence>
<comment type="caution">
    <text evidence="1">The sequence shown here is derived from an EMBL/GenBank/DDBJ whole genome shotgun (WGS) entry which is preliminary data.</text>
</comment>
<dbReference type="AlphaFoldDB" id="A0A6B1D681"/>
<name>A0A6B1D681_9CHLR</name>
<protein>
    <submittedName>
        <fullName evidence="1">DUF2380 domain-containing protein</fullName>
    </submittedName>
</protein>
<evidence type="ECO:0000313" key="1">
    <source>
        <dbReference type="EMBL" id="MYC95421.1"/>
    </source>
</evidence>